<dbReference type="Proteomes" id="UP001652625">
    <property type="component" value="Chromosome 13"/>
</dbReference>
<dbReference type="GeneID" id="136089326"/>
<reference evidence="2" key="1">
    <citation type="submission" date="2025-08" db="UniProtKB">
        <authorList>
            <consortium name="RefSeq"/>
        </authorList>
    </citation>
    <scope>IDENTIFICATION</scope>
</reference>
<sequence>MSKFAVIQWSRNGSVSVEWDTSVLNRAFLVNNKEGDVRYTKLTNRDKGPIEKGKVICVVDSLEEALLKKSSLIKKKKDKKLLNITNEIEESVNVEYITVQQMELLLNTHTMALKEDFAKKLTTLSKKIESK</sequence>
<protein>
    <submittedName>
        <fullName evidence="2">Uncharacterized protein LOC136089326 isoform X2</fullName>
    </submittedName>
</protein>
<gene>
    <name evidence="2" type="primary">LOC136089326</name>
</gene>
<dbReference type="RefSeq" id="XP_065671362.1">
    <property type="nucleotide sequence ID" value="XM_065815290.1"/>
</dbReference>
<proteinExistence type="predicted"/>
<accession>A0ABM4DAH6</accession>
<keyword evidence="1" id="KW-1185">Reference proteome</keyword>
<name>A0ABM4DAH6_HYDVU</name>
<organism evidence="1 2">
    <name type="scientific">Hydra vulgaris</name>
    <name type="common">Hydra</name>
    <name type="synonym">Hydra attenuata</name>
    <dbReference type="NCBI Taxonomy" id="6087"/>
    <lineage>
        <taxon>Eukaryota</taxon>
        <taxon>Metazoa</taxon>
        <taxon>Cnidaria</taxon>
        <taxon>Hydrozoa</taxon>
        <taxon>Hydroidolina</taxon>
        <taxon>Anthoathecata</taxon>
        <taxon>Aplanulata</taxon>
        <taxon>Hydridae</taxon>
        <taxon>Hydra</taxon>
    </lineage>
</organism>
<evidence type="ECO:0000313" key="2">
    <source>
        <dbReference type="RefSeq" id="XP_065671362.1"/>
    </source>
</evidence>
<evidence type="ECO:0000313" key="1">
    <source>
        <dbReference type="Proteomes" id="UP001652625"/>
    </source>
</evidence>